<protein>
    <recommendedName>
        <fullName evidence="4">DUF805 domain-containing protein</fullName>
    </recommendedName>
</protein>
<sequence>MRTGEGSLEDFSPLDWAIRPLRKYAVFAGRAPRAEYWRFYGAWFIASALLEWGEKAVGADDWLSSIFGLALALPYLAVTVRRLHDINRTGWWLAILVAILAVAVIVTAVVGTRNDGTAATVTVGMLMILALLGTVVTLFVFAILPGTEGPNRYGPNPYGPSELEEVFA</sequence>
<name>A0ABP7KXG6_9SPHN</name>
<evidence type="ECO:0000256" key="1">
    <source>
        <dbReference type="SAM" id="Phobius"/>
    </source>
</evidence>
<dbReference type="PANTHER" id="PTHR34980">
    <property type="entry name" value="INNER MEMBRANE PROTEIN-RELATED-RELATED"/>
    <property type="match status" value="1"/>
</dbReference>
<evidence type="ECO:0000313" key="2">
    <source>
        <dbReference type="EMBL" id="GAA3889451.1"/>
    </source>
</evidence>
<organism evidence="2 3">
    <name type="scientific">Sphingomonas limnosediminicola</name>
    <dbReference type="NCBI Taxonomy" id="940133"/>
    <lineage>
        <taxon>Bacteria</taxon>
        <taxon>Pseudomonadati</taxon>
        <taxon>Pseudomonadota</taxon>
        <taxon>Alphaproteobacteria</taxon>
        <taxon>Sphingomonadales</taxon>
        <taxon>Sphingomonadaceae</taxon>
        <taxon>Sphingomonas</taxon>
    </lineage>
</organism>
<keyword evidence="1" id="KW-0812">Transmembrane</keyword>
<keyword evidence="1" id="KW-0472">Membrane</keyword>
<reference evidence="3" key="1">
    <citation type="journal article" date="2019" name="Int. J. Syst. Evol. Microbiol.">
        <title>The Global Catalogue of Microorganisms (GCM) 10K type strain sequencing project: providing services to taxonomists for standard genome sequencing and annotation.</title>
        <authorList>
            <consortium name="The Broad Institute Genomics Platform"/>
            <consortium name="The Broad Institute Genome Sequencing Center for Infectious Disease"/>
            <person name="Wu L."/>
            <person name="Ma J."/>
        </authorList>
    </citation>
    <scope>NUCLEOTIDE SEQUENCE [LARGE SCALE GENOMIC DNA]</scope>
    <source>
        <strain evidence="3">JCM 17543</strain>
    </source>
</reference>
<proteinExistence type="predicted"/>
<accession>A0ABP7KXG6</accession>
<gene>
    <name evidence="2" type="ORF">GCM10022276_05690</name>
</gene>
<dbReference type="RefSeq" id="WP_344698184.1">
    <property type="nucleotide sequence ID" value="NZ_BAABBM010000001.1"/>
</dbReference>
<keyword evidence="1" id="KW-1133">Transmembrane helix</keyword>
<feature type="transmembrane region" description="Helical" evidence="1">
    <location>
        <begin position="123"/>
        <end position="144"/>
    </location>
</feature>
<evidence type="ECO:0000313" key="3">
    <source>
        <dbReference type="Proteomes" id="UP001500827"/>
    </source>
</evidence>
<feature type="transmembrane region" description="Helical" evidence="1">
    <location>
        <begin position="62"/>
        <end position="78"/>
    </location>
</feature>
<feature type="transmembrane region" description="Helical" evidence="1">
    <location>
        <begin position="90"/>
        <end position="111"/>
    </location>
</feature>
<dbReference type="InterPro" id="IPR008523">
    <property type="entry name" value="DUF805"/>
</dbReference>
<keyword evidence="3" id="KW-1185">Reference proteome</keyword>
<comment type="caution">
    <text evidence="2">The sequence shown here is derived from an EMBL/GenBank/DDBJ whole genome shotgun (WGS) entry which is preliminary data.</text>
</comment>
<evidence type="ECO:0008006" key="4">
    <source>
        <dbReference type="Google" id="ProtNLM"/>
    </source>
</evidence>
<dbReference type="EMBL" id="BAABBM010000001">
    <property type="protein sequence ID" value="GAA3889451.1"/>
    <property type="molecule type" value="Genomic_DNA"/>
</dbReference>
<dbReference type="PANTHER" id="PTHR34980:SF2">
    <property type="entry name" value="INNER MEMBRANE PROTEIN YHAH-RELATED"/>
    <property type="match status" value="1"/>
</dbReference>
<dbReference type="Pfam" id="PF05656">
    <property type="entry name" value="DUF805"/>
    <property type="match status" value="1"/>
</dbReference>
<dbReference type="Proteomes" id="UP001500827">
    <property type="component" value="Unassembled WGS sequence"/>
</dbReference>